<dbReference type="EC" id="6.3.4.19" evidence="6"/>
<evidence type="ECO:0000256" key="2">
    <source>
        <dbReference type="ARBA" id="ARBA00022694"/>
    </source>
</evidence>
<dbReference type="PANTHER" id="PTHR43033:SF1">
    <property type="entry name" value="TRNA(ILE)-LYSIDINE SYNTHASE-RELATED"/>
    <property type="match status" value="1"/>
</dbReference>
<evidence type="ECO:0000256" key="6">
    <source>
        <dbReference type="HAMAP-Rule" id="MF_01161"/>
    </source>
</evidence>
<keyword evidence="7" id="KW-0472">Membrane</keyword>
<dbReference type="Proteomes" id="UP000002648">
    <property type="component" value="Unassembled WGS sequence"/>
</dbReference>
<dbReference type="InterPro" id="IPR012795">
    <property type="entry name" value="tRNA_Ile_lys_synt_N"/>
</dbReference>
<proteinExistence type="inferred from homology"/>
<comment type="subcellular location">
    <subcellularLocation>
        <location evidence="6">Cytoplasm</location>
    </subcellularLocation>
</comment>
<keyword evidence="7" id="KW-1133">Transmembrane helix</keyword>
<evidence type="ECO:0000259" key="8">
    <source>
        <dbReference type="Pfam" id="PF01171"/>
    </source>
</evidence>
<keyword evidence="1 6" id="KW-0436">Ligase</keyword>
<dbReference type="PANTHER" id="PTHR43033">
    <property type="entry name" value="TRNA(ILE)-LYSIDINE SYNTHASE-RELATED"/>
    <property type="match status" value="1"/>
</dbReference>
<name>A0A9P2W3S0_BARTA</name>
<keyword evidence="7" id="KW-0812">Transmembrane</keyword>
<evidence type="ECO:0000313" key="9">
    <source>
        <dbReference type="EMBL" id="EJF97826.1"/>
    </source>
</evidence>
<keyword evidence="10" id="KW-1185">Reference proteome</keyword>
<comment type="function">
    <text evidence="6">Ligates lysine onto the cytidine present at position 34 of the AUA codon-specific tRNA(Ile) that contains the anticodon CAU, in an ATP-dependent manner. Cytidine is converted to lysidine, thus changing the amino acid specificity of the tRNA from methionine to isoleucine.</text>
</comment>
<feature type="domain" description="tRNA(Ile)-lysidine/2-thiocytidine synthase N-terminal" evidence="8">
    <location>
        <begin position="20"/>
        <end position="143"/>
    </location>
</feature>
<dbReference type="AlphaFoldDB" id="A0A9P2W3S0"/>
<keyword evidence="6" id="KW-0963">Cytoplasm</keyword>
<dbReference type="GO" id="GO:0005524">
    <property type="term" value="F:ATP binding"/>
    <property type="evidence" value="ECO:0007669"/>
    <property type="project" value="UniProtKB-UniRule"/>
</dbReference>
<sequence length="505" mass="57452">MDVRLAGNLFKTSDFIQCQKLILAVSGGSDSLALLFLVKDHLKTLSVPPEMIVVTVDHQLRKESAREAENVAQICRAHHIRHVVVRWEGQKPKTHIASSARVARYNLLFKEAQKQGATLIMTGHTLNDQVETYQMRSQRLQKSINALQCEVLESMRGGDERDPVGTLQRGALGGMYDGVYFTETEKNIAQKNSVLAEKSYGLMYARGLSCIPREALLHRKIRLIRPLLSVERKTLRAYLRFKGKTWIDDPTNEDCNFERVRVRQSLHQKKLADIVQNVREAAFQRRQQAQIIADLILALDIMVEYGRCFIAKPAPFLQQHPGFPFVVGLFAVLMGGGGYLLSLQKLINLISKLCFHSSETQRFTYAGSVIEYNRDGIALWREARNMKEAIVESGKTFLWDGRYQITNHGVDAIKVGAAGLEQLKSLFRNSYFNFKNPHFPSLQSLLMISNDKGYDIPELTYQAVSHFHKNISIKRIMAPFDWLSSREDAALVNVVEPFFNIEVKR</sequence>
<dbReference type="InterPro" id="IPR012094">
    <property type="entry name" value="tRNA_Ile_lys_synt"/>
</dbReference>
<evidence type="ECO:0000256" key="1">
    <source>
        <dbReference type="ARBA" id="ARBA00022598"/>
    </source>
</evidence>
<evidence type="ECO:0000256" key="7">
    <source>
        <dbReference type="SAM" id="Phobius"/>
    </source>
</evidence>
<evidence type="ECO:0000313" key="10">
    <source>
        <dbReference type="Proteomes" id="UP000002648"/>
    </source>
</evidence>
<comment type="caution">
    <text evidence="9">The sequence shown here is derived from an EMBL/GenBank/DDBJ whole genome shotgun (WGS) entry which is preliminary data.</text>
</comment>
<dbReference type="HAMAP" id="MF_01161">
    <property type="entry name" value="tRNA_Ile_lys_synt"/>
    <property type="match status" value="1"/>
</dbReference>
<dbReference type="RefSeq" id="WP_004857702.1">
    <property type="nucleotide sequence ID" value="NZ_JH725050.1"/>
</dbReference>
<gene>
    <name evidence="6" type="primary">tilS</name>
    <name evidence="9" type="ORF">ME9_00092</name>
</gene>
<dbReference type="GO" id="GO:0005737">
    <property type="term" value="C:cytoplasm"/>
    <property type="evidence" value="ECO:0007669"/>
    <property type="project" value="UniProtKB-SubCell"/>
</dbReference>
<keyword evidence="4 6" id="KW-0067">ATP-binding</keyword>
<reference evidence="9 10" key="1">
    <citation type="submission" date="2012-03" db="EMBL/GenBank/DDBJ databases">
        <title>The Genome Sequence of Bartonella taylorii 8TBB.</title>
        <authorList>
            <consortium name="The Broad Institute Genome Sequencing Platform"/>
            <consortium name="The Broad Institute Genome Sequencing Center for Infectious Disease"/>
            <person name="Feldgarden M."/>
            <person name="Kirby J."/>
            <person name="Kosoy M."/>
            <person name="Birtles R."/>
            <person name="Probert W.S."/>
            <person name="Chiaraviglio L."/>
            <person name="Young S.K."/>
            <person name="Zeng Q."/>
            <person name="Gargeya S."/>
            <person name="Fitzgerald M."/>
            <person name="Haas B."/>
            <person name="Abouelleil A."/>
            <person name="Alvarado L."/>
            <person name="Arachchi H.M."/>
            <person name="Berlin A."/>
            <person name="Chapman S.B."/>
            <person name="Gearin G."/>
            <person name="Goldberg J."/>
            <person name="Griggs A."/>
            <person name="Gujja S."/>
            <person name="Hansen M."/>
            <person name="Heiman D."/>
            <person name="Howarth C."/>
            <person name="Larimer J."/>
            <person name="Lui A."/>
            <person name="MacDonald P.J.P."/>
            <person name="McCowen C."/>
            <person name="Montmayeur A."/>
            <person name="Murphy C."/>
            <person name="Neiman D."/>
            <person name="Pearson M."/>
            <person name="Priest M."/>
            <person name="Roberts A."/>
            <person name="Saif S."/>
            <person name="Shea T."/>
            <person name="Sisk P."/>
            <person name="Stolte C."/>
            <person name="Sykes S."/>
            <person name="Wortman J."/>
            <person name="Nusbaum C."/>
            <person name="Birren B."/>
        </authorList>
    </citation>
    <scope>NUCLEOTIDE SEQUENCE [LARGE SCALE GENOMIC DNA]</scope>
    <source>
        <strain evidence="9 10">8TBB</strain>
    </source>
</reference>
<dbReference type="NCBIfam" id="TIGR02432">
    <property type="entry name" value="lysidine_TilS_N"/>
    <property type="match status" value="1"/>
</dbReference>
<accession>A0A9P2W3S0</accession>
<comment type="catalytic activity">
    <reaction evidence="5 6">
        <text>cytidine(34) in tRNA(Ile2) + L-lysine + ATP = lysidine(34) in tRNA(Ile2) + AMP + diphosphate + H(+)</text>
        <dbReference type="Rhea" id="RHEA:43744"/>
        <dbReference type="Rhea" id="RHEA-COMP:10625"/>
        <dbReference type="Rhea" id="RHEA-COMP:10670"/>
        <dbReference type="ChEBI" id="CHEBI:15378"/>
        <dbReference type="ChEBI" id="CHEBI:30616"/>
        <dbReference type="ChEBI" id="CHEBI:32551"/>
        <dbReference type="ChEBI" id="CHEBI:33019"/>
        <dbReference type="ChEBI" id="CHEBI:82748"/>
        <dbReference type="ChEBI" id="CHEBI:83665"/>
        <dbReference type="ChEBI" id="CHEBI:456215"/>
        <dbReference type="EC" id="6.3.4.19"/>
    </reaction>
</comment>
<comment type="similarity">
    <text evidence="6">Belongs to the tRNA(Ile)-lysidine synthase family.</text>
</comment>
<feature type="domain" description="tRNA(Ile)-lysidine/2-thiocytidine synthase N-terminal" evidence="8">
    <location>
        <begin position="206"/>
        <end position="264"/>
    </location>
</feature>
<dbReference type="GO" id="GO:0006400">
    <property type="term" value="P:tRNA modification"/>
    <property type="evidence" value="ECO:0007669"/>
    <property type="project" value="UniProtKB-UniRule"/>
</dbReference>
<feature type="transmembrane region" description="Helical" evidence="7">
    <location>
        <begin position="322"/>
        <end position="342"/>
    </location>
</feature>
<dbReference type="GO" id="GO:0032267">
    <property type="term" value="F:tRNA(Ile)-lysidine synthase activity"/>
    <property type="evidence" value="ECO:0007669"/>
    <property type="project" value="UniProtKB-EC"/>
</dbReference>
<dbReference type="EMBL" id="AIMD01000003">
    <property type="protein sequence ID" value="EJF97826.1"/>
    <property type="molecule type" value="Genomic_DNA"/>
</dbReference>
<keyword evidence="3 6" id="KW-0547">Nucleotide-binding</keyword>
<evidence type="ECO:0000256" key="5">
    <source>
        <dbReference type="ARBA" id="ARBA00048539"/>
    </source>
</evidence>
<keyword evidence="2 6" id="KW-0819">tRNA processing</keyword>
<dbReference type="Pfam" id="PF01171">
    <property type="entry name" value="ATP_bind_3"/>
    <property type="match status" value="2"/>
</dbReference>
<dbReference type="InterPro" id="IPR014729">
    <property type="entry name" value="Rossmann-like_a/b/a_fold"/>
</dbReference>
<protein>
    <recommendedName>
        <fullName evidence="6">tRNA(Ile)-lysidine synthase</fullName>
        <ecNumber evidence="6">6.3.4.19</ecNumber>
    </recommendedName>
    <alternativeName>
        <fullName evidence="6">tRNA(Ile)-2-lysyl-cytidine synthase</fullName>
    </alternativeName>
    <alternativeName>
        <fullName evidence="6">tRNA(Ile)-lysidine synthetase</fullName>
    </alternativeName>
</protein>
<evidence type="ECO:0000256" key="4">
    <source>
        <dbReference type="ARBA" id="ARBA00022840"/>
    </source>
</evidence>
<feature type="binding site" evidence="6">
    <location>
        <begin position="26"/>
        <end position="31"/>
    </location>
    <ligand>
        <name>ATP</name>
        <dbReference type="ChEBI" id="CHEBI:30616"/>
    </ligand>
</feature>
<comment type="domain">
    <text evidence="6">The N-terminal region contains the highly conserved SGGXDS motif, predicted to be a P-loop motif involved in ATP binding.</text>
</comment>
<dbReference type="InterPro" id="IPR011063">
    <property type="entry name" value="TilS/TtcA_N"/>
</dbReference>
<organism evidence="9 10">
    <name type="scientific">Bartonella taylorii 8TBB</name>
    <dbReference type="NCBI Taxonomy" id="1094560"/>
    <lineage>
        <taxon>Bacteria</taxon>
        <taxon>Pseudomonadati</taxon>
        <taxon>Pseudomonadota</taxon>
        <taxon>Alphaproteobacteria</taxon>
        <taxon>Hyphomicrobiales</taxon>
        <taxon>Bartonellaceae</taxon>
        <taxon>Bartonella</taxon>
    </lineage>
</organism>
<dbReference type="CDD" id="cd01992">
    <property type="entry name" value="TilS_N"/>
    <property type="match status" value="1"/>
</dbReference>
<dbReference type="SUPFAM" id="SSF52402">
    <property type="entry name" value="Adenine nucleotide alpha hydrolases-like"/>
    <property type="match status" value="1"/>
</dbReference>
<evidence type="ECO:0000256" key="3">
    <source>
        <dbReference type="ARBA" id="ARBA00022741"/>
    </source>
</evidence>
<dbReference type="OrthoDB" id="9807403at2"/>
<dbReference type="Gene3D" id="3.40.50.620">
    <property type="entry name" value="HUPs"/>
    <property type="match status" value="1"/>
</dbReference>